<dbReference type="AlphaFoldDB" id="A0AAV0YW29"/>
<dbReference type="Proteomes" id="UP001157006">
    <property type="component" value="Chromosome 1L"/>
</dbReference>
<organism evidence="1 2">
    <name type="scientific">Vicia faba</name>
    <name type="common">Broad bean</name>
    <name type="synonym">Faba vulgaris</name>
    <dbReference type="NCBI Taxonomy" id="3906"/>
    <lineage>
        <taxon>Eukaryota</taxon>
        <taxon>Viridiplantae</taxon>
        <taxon>Streptophyta</taxon>
        <taxon>Embryophyta</taxon>
        <taxon>Tracheophyta</taxon>
        <taxon>Spermatophyta</taxon>
        <taxon>Magnoliopsida</taxon>
        <taxon>eudicotyledons</taxon>
        <taxon>Gunneridae</taxon>
        <taxon>Pentapetalae</taxon>
        <taxon>rosids</taxon>
        <taxon>fabids</taxon>
        <taxon>Fabales</taxon>
        <taxon>Fabaceae</taxon>
        <taxon>Papilionoideae</taxon>
        <taxon>50 kb inversion clade</taxon>
        <taxon>NPAAA clade</taxon>
        <taxon>Hologalegina</taxon>
        <taxon>IRL clade</taxon>
        <taxon>Fabeae</taxon>
        <taxon>Vicia</taxon>
    </lineage>
</organism>
<evidence type="ECO:0000313" key="2">
    <source>
        <dbReference type="Proteomes" id="UP001157006"/>
    </source>
</evidence>
<dbReference type="EMBL" id="OX451736">
    <property type="protein sequence ID" value="CAI8588212.1"/>
    <property type="molecule type" value="Genomic_DNA"/>
</dbReference>
<proteinExistence type="predicted"/>
<name>A0AAV0YW29_VICFA</name>
<reference evidence="1 2" key="1">
    <citation type="submission" date="2023-01" db="EMBL/GenBank/DDBJ databases">
        <authorList>
            <person name="Kreplak J."/>
        </authorList>
    </citation>
    <scope>NUCLEOTIDE SEQUENCE [LARGE SCALE GENOMIC DNA]</scope>
</reference>
<gene>
    <name evidence="1" type="ORF">VFH_I337080</name>
</gene>
<keyword evidence="2" id="KW-1185">Reference proteome</keyword>
<evidence type="ECO:0000313" key="1">
    <source>
        <dbReference type="EMBL" id="CAI8588212.1"/>
    </source>
</evidence>
<sequence length="103" mass="11967">MWRIPYSTFSDQTKFSVVYFNWLLHCISAHHLSHGGVKFSSDSNGDNASMKHNSVASLRFLRKLRQNKEEIDDYRLLKLLDMVNEARLYKVDGSDESVVEEVD</sequence>
<protein>
    <submittedName>
        <fullName evidence="1">Uncharacterized protein</fullName>
    </submittedName>
</protein>
<accession>A0AAV0YW29</accession>